<dbReference type="GO" id="GO:0071786">
    <property type="term" value="P:endoplasmic reticulum tubular network organization"/>
    <property type="evidence" value="ECO:0007669"/>
    <property type="project" value="TreeGrafter"/>
</dbReference>
<dbReference type="GO" id="GO:0008017">
    <property type="term" value="F:microtubule binding"/>
    <property type="evidence" value="ECO:0007669"/>
    <property type="project" value="TreeGrafter"/>
</dbReference>
<feature type="compositionally biased region" description="Basic residues" evidence="3">
    <location>
        <begin position="284"/>
        <end position="296"/>
    </location>
</feature>
<protein>
    <recommendedName>
        <fullName evidence="2">Receptor expression-enhancing protein</fullName>
    </recommendedName>
</protein>
<keyword evidence="2" id="KW-0472">Membrane</keyword>
<evidence type="ECO:0000313" key="4">
    <source>
        <dbReference type="EMBL" id="CAB3265517.1"/>
    </source>
</evidence>
<dbReference type="Pfam" id="PF03134">
    <property type="entry name" value="TB2_DP1_HVA22"/>
    <property type="match status" value="1"/>
</dbReference>
<feature type="region of interest" description="Disordered" evidence="3">
    <location>
        <begin position="265"/>
        <end position="326"/>
    </location>
</feature>
<dbReference type="GO" id="GO:0071782">
    <property type="term" value="C:endoplasmic reticulum tubular network"/>
    <property type="evidence" value="ECO:0007669"/>
    <property type="project" value="TreeGrafter"/>
</dbReference>
<dbReference type="PANTHER" id="PTHR12300:SF117">
    <property type="entry name" value="LP05237P-RELATED"/>
    <property type="match status" value="1"/>
</dbReference>
<organism evidence="4">
    <name type="scientific">Phallusia mammillata</name>
    <dbReference type="NCBI Taxonomy" id="59560"/>
    <lineage>
        <taxon>Eukaryota</taxon>
        <taxon>Metazoa</taxon>
        <taxon>Chordata</taxon>
        <taxon>Tunicata</taxon>
        <taxon>Ascidiacea</taxon>
        <taxon>Phlebobranchia</taxon>
        <taxon>Ascidiidae</taxon>
        <taxon>Phallusia</taxon>
    </lineage>
</organism>
<evidence type="ECO:0000256" key="3">
    <source>
        <dbReference type="SAM" id="MobiDB-lite"/>
    </source>
</evidence>
<feature type="transmembrane region" description="Helical" evidence="2">
    <location>
        <begin position="6"/>
        <end position="27"/>
    </location>
</feature>
<sequence length="326" mass="36909">MGGAVVSRLAIVGGGLLYPAYSSYKAVKTTNVRQYVRWIMYWVVFALFTSVETFADIFVAWLPFYYEAKFMFVFWLASPYTKGSTYLYRKFIHPNLSKKEQDIDLFLENAKDKGYEAMVNVGSRGFNLAANAVVTAAVKGQAVVTDKLRSYSTLDLTQLPETAEIHRQTGSPIGNPALVRELNQRSSNPVVALDTETYHDGGSGEPRLTNQFKAYSMMNLSSSNLDESGAMLETVPDDYDMENEFSTAPPTHTSDDMQITRRTNYAEEAVPQPNFSRERYLTMPRKKKGHKSKTKHLPPLPADQQTEPRRSKRKSKTRPNYDEESE</sequence>
<reference evidence="4" key="1">
    <citation type="submission" date="2020-04" db="EMBL/GenBank/DDBJ databases">
        <authorList>
            <person name="Neveu A P."/>
        </authorList>
    </citation>
    <scope>NUCLEOTIDE SEQUENCE</scope>
    <source>
        <tissue evidence="4">Whole embryo</tissue>
    </source>
</reference>
<gene>
    <name evidence="4" type="primary">Reep2</name>
</gene>
<evidence type="ECO:0000256" key="2">
    <source>
        <dbReference type="RuleBase" id="RU362006"/>
    </source>
</evidence>
<comment type="subcellular location">
    <subcellularLocation>
        <location evidence="2">Membrane</location>
        <topology evidence="2">Multi-pass membrane protein</topology>
    </subcellularLocation>
</comment>
<proteinExistence type="evidence at transcript level"/>
<dbReference type="GO" id="GO:0005789">
    <property type="term" value="C:endoplasmic reticulum membrane"/>
    <property type="evidence" value="ECO:0007669"/>
    <property type="project" value="TreeGrafter"/>
</dbReference>
<evidence type="ECO:0000256" key="1">
    <source>
        <dbReference type="ARBA" id="ARBA00008573"/>
    </source>
</evidence>
<dbReference type="EMBL" id="LR789655">
    <property type="protein sequence ID" value="CAB3265517.1"/>
    <property type="molecule type" value="mRNA"/>
</dbReference>
<comment type="similarity">
    <text evidence="1 2">Belongs to the DP1 family.</text>
</comment>
<keyword evidence="2" id="KW-0812">Transmembrane</keyword>
<dbReference type="InterPro" id="IPR004345">
    <property type="entry name" value="TB2_DP1_HVA22"/>
</dbReference>
<keyword evidence="4" id="KW-0675">Receptor</keyword>
<dbReference type="GO" id="GO:0005881">
    <property type="term" value="C:cytoplasmic microtubule"/>
    <property type="evidence" value="ECO:0007669"/>
    <property type="project" value="TreeGrafter"/>
</dbReference>
<name>A0A6F9DPZ9_9ASCI</name>
<dbReference type="AlphaFoldDB" id="A0A6F9DPZ9"/>
<feature type="transmembrane region" description="Helical" evidence="2">
    <location>
        <begin position="39"/>
        <end position="64"/>
    </location>
</feature>
<dbReference type="PANTHER" id="PTHR12300">
    <property type="entry name" value="HVA22-LIKE PROTEINS"/>
    <property type="match status" value="1"/>
</dbReference>
<accession>A0A6F9DPZ9</accession>
<keyword evidence="2" id="KW-1133">Transmembrane helix</keyword>